<sequence>MSPCSWRTSHSNIQEQSEHQFLTYLDVVKRNNTCLLVEEKGRQSCRLVMANSGSVPCERRIMEGGTNRIARPRGQMSRPPRHMNPRLMPFPNWLNYYPATMTRFLPPQSQLLTQPFISVPPNQIRREHVRLPQVYLPYYTLPNFMDYARKPFRNGHQNNLHLDNEDRESKISSRSSGHSSLAETIPEWIPIPFPSNENLPLPEQVYNLAPNLQFLISEQVCAWSTCPDV</sequence>
<dbReference type="Proteomes" id="UP001626550">
    <property type="component" value="Unassembled WGS sequence"/>
</dbReference>
<dbReference type="AlphaFoldDB" id="A0ABD2PTY5"/>
<accession>A0ABD2PTY5</accession>
<evidence type="ECO:0000313" key="3">
    <source>
        <dbReference type="Proteomes" id="UP001626550"/>
    </source>
</evidence>
<reference evidence="2 3" key="1">
    <citation type="submission" date="2024-11" db="EMBL/GenBank/DDBJ databases">
        <title>Adaptive evolution of stress response genes in parasites aligns with host niche diversity.</title>
        <authorList>
            <person name="Hahn C."/>
            <person name="Resl P."/>
        </authorList>
    </citation>
    <scope>NUCLEOTIDE SEQUENCE [LARGE SCALE GENOMIC DNA]</scope>
    <source>
        <strain evidence="2">EGGRZ-B1_66</strain>
        <tissue evidence="2">Body</tissue>
    </source>
</reference>
<organism evidence="2 3">
    <name type="scientific">Cichlidogyrus casuarinus</name>
    <dbReference type="NCBI Taxonomy" id="1844966"/>
    <lineage>
        <taxon>Eukaryota</taxon>
        <taxon>Metazoa</taxon>
        <taxon>Spiralia</taxon>
        <taxon>Lophotrochozoa</taxon>
        <taxon>Platyhelminthes</taxon>
        <taxon>Monogenea</taxon>
        <taxon>Monopisthocotylea</taxon>
        <taxon>Dactylogyridea</taxon>
        <taxon>Ancyrocephalidae</taxon>
        <taxon>Cichlidogyrus</taxon>
    </lineage>
</organism>
<evidence type="ECO:0000313" key="2">
    <source>
        <dbReference type="EMBL" id="KAL3310227.1"/>
    </source>
</evidence>
<proteinExistence type="predicted"/>
<keyword evidence="3" id="KW-1185">Reference proteome</keyword>
<dbReference type="EMBL" id="JBJKFK010003133">
    <property type="protein sequence ID" value="KAL3310227.1"/>
    <property type="molecule type" value="Genomic_DNA"/>
</dbReference>
<comment type="caution">
    <text evidence="2">The sequence shown here is derived from an EMBL/GenBank/DDBJ whole genome shotgun (WGS) entry which is preliminary data.</text>
</comment>
<feature type="region of interest" description="Disordered" evidence="1">
    <location>
        <begin position="156"/>
        <end position="177"/>
    </location>
</feature>
<protein>
    <submittedName>
        <fullName evidence="2">Uncharacterized protein</fullName>
    </submittedName>
</protein>
<name>A0ABD2PTY5_9PLAT</name>
<feature type="compositionally biased region" description="Basic and acidic residues" evidence="1">
    <location>
        <begin position="162"/>
        <end position="171"/>
    </location>
</feature>
<gene>
    <name evidence="2" type="ORF">Ciccas_011213</name>
</gene>
<evidence type="ECO:0000256" key="1">
    <source>
        <dbReference type="SAM" id="MobiDB-lite"/>
    </source>
</evidence>